<evidence type="ECO:0000256" key="16">
    <source>
        <dbReference type="ARBA" id="ARBA00047415"/>
    </source>
</evidence>
<comment type="caution">
    <text evidence="18">The sequence shown here is derived from an EMBL/GenBank/DDBJ whole genome shotgun (WGS) entry which is preliminary data.</text>
</comment>
<evidence type="ECO:0000313" key="18">
    <source>
        <dbReference type="EMBL" id="MCC2241481.1"/>
    </source>
</evidence>
<evidence type="ECO:0000256" key="5">
    <source>
        <dbReference type="ARBA" id="ARBA00016895"/>
    </source>
</evidence>
<evidence type="ECO:0000256" key="7">
    <source>
        <dbReference type="ARBA" id="ARBA00022694"/>
    </source>
</evidence>
<dbReference type="GO" id="GO:0052693">
    <property type="term" value="F:epoxyqueuosine reductase activity"/>
    <property type="evidence" value="ECO:0007669"/>
    <property type="project" value="UniProtKB-UniRule"/>
</dbReference>
<comment type="similarity">
    <text evidence="3 17">Belongs to the QueH family.</text>
</comment>
<proteinExistence type="inferred from homology"/>
<protein>
    <recommendedName>
        <fullName evidence="5 17">Epoxyqueuosine reductase QueH</fullName>
        <ecNumber evidence="4 17">1.17.99.6</ecNumber>
    </recommendedName>
    <alternativeName>
        <fullName evidence="15 17">Queuosine biosynthesis protein QueH</fullName>
    </alternativeName>
</protein>
<evidence type="ECO:0000256" key="15">
    <source>
        <dbReference type="ARBA" id="ARBA00031446"/>
    </source>
</evidence>
<dbReference type="GO" id="GO:0008616">
    <property type="term" value="P:tRNA queuosine(34) biosynthetic process"/>
    <property type="evidence" value="ECO:0007669"/>
    <property type="project" value="UniProtKB-UniRule"/>
</dbReference>
<comment type="function">
    <text evidence="1 17">Catalyzes the conversion of epoxyqueuosine (oQ) to queuosine (Q), which is a hypermodified base found in the wobble positions of tRNA(Asp), tRNA(Asn), tRNA(His) and tRNA(Tyr).</text>
</comment>
<dbReference type="AlphaFoldDB" id="A0AAW4WFT5"/>
<keyword evidence="11 17" id="KW-0408">Iron</keyword>
<keyword evidence="12 17" id="KW-0411">Iron-sulfur</keyword>
<feature type="disulfide bond" description="Redox-active" evidence="17">
    <location>
        <begin position="200"/>
        <end position="202"/>
    </location>
</feature>
<evidence type="ECO:0000256" key="8">
    <source>
        <dbReference type="ARBA" id="ARBA00022723"/>
    </source>
</evidence>
<reference evidence="18" key="1">
    <citation type="submission" date="2021-10" db="EMBL/GenBank/DDBJ databases">
        <title>Anaerobic single-cell dispensing facilitates the cultivation of human gut bacteria.</title>
        <authorList>
            <person name="Afrizal A."/>
        </authorList>
    </citation>
    <scope>NUCLEOTIDE SEQUENCE</scope>
    <source>
        <strain evidence="18">CLA-AA-H204</strain>
    </source>
</reference>
<evidence type="ECO:0000256" key="2">
    <source>
        <dbReference type="ARBA" id="ARBA00004691"/>
    </source>
</evidence>
<feature type="binding site" evidence="17">
    <location>
        <position position="118"/>
    </location>
    <ligand>
        <name>[4Fe-4S] cluster</name>
        <dbReference type="ChEBI" id="CHEBI:49883"/>
    </ligand>
</feature>
<dbReference type="GO" id="GO:0051539">
    <property type="term" value="F:4 iron, 4 sulfur cluster binding"/>
    <property type="evidence" value="ECO:0007669"/>
    <property type="project" value="UniProtKB-UniRule"/>
</dbReference>
<dbReference type="RefSeq" id="WP_227709750.1">
    <property type="nucleotide sequence ID" value="NZ_JAJEQW010000003.1"/>
</dbReference>
<comment type="pathway">
    <text evidence="2 17">tRNA modification; tRNA-queuosine biosynthesis.</text>
</comment>
<evidence type="ECO:0000256" key="11">
    <source>
        <dbReference type="ARBA" id="ARBA00023004"/>
    </source>
</evidence>
<dbReference type="GO" id="GO:0046872">
    <property type="term" value="F:metal ion binding"/>
    <property type="evidence" value="ECO:0007669"/>
    <property type="project" value="UniProtKB-KW"/>
</dbReference>
<keyword evidence="8 17" id="KW-0479">Metal-binding</keyword>
<dbReference type="InterPro" id="IPR003828">
    <property type="entry name" value="QueH"/>
</dbReference>
<sequence>MGKVNAMKENYQKILDETIAGLEERGEVPKLLLHSCCAPCSSYVLEYLSNYFYITVLYYNPNIYPEDEYYHRAVEQKRFIKEFPTKYPVTFVEGNFEPERFYETVKGYENIREGGERCFRCYELRLREAAEYAKKLNCDYFTTTLSISPMKNAAKLNEIGGMLAEEYGIPYLYSDFKKRDGYKRSTIISAEYGMYRQDYCGCVFSKREREEQKRERAAQESEQSVQE</sequence>
<dbReference type="Pfam" id="PF02677">
    <property type="entry name" value="QueH"/>
    <property type="match status" value="1"/>
</dbReference>
<keyword evidence="9 17" id="KW-0671">Queuosine biosynthesis</keyword>
<gene>
    <name evidence="17" type="primary">queH</name>
    <name evidence="18" type="ORF">LKD47_04060</name>
</gene>
<dbReference type="Proteomes" id="UP001198893">
    <property type="component" value="Unassembled WGS sequence"/>
</dbReference>
<dbReference type="PANTHER" id="PTHR36701:SF1">
    <property type="entry name" value="EPOXYQUEUOSINE REDUCTASE QUEH"/>
    <property type="match status" value="1"/>
</dbReference>
<keyword evidence="6 17" id="KW-0004">4Fe-4S</keyword>
<evidence type="ECO:0000256" key="3">
    <source>
        <dbReference type="ARBA" id="ARBA00008207"/>
    </source>
</evidence>
<keyword evidence="10 17" id="KW-0560">Oxidoreductase</keyword>
<evidence type="ECO:0000256" key="6">
    <source>
        <dbReference type="ARBA" id="ARBA00022485"/>
    </source>
</evidence>
<evidence type="ECO:0000256" key="4">
    <source>
        <dbReference type="ARBA" id="ARBA00012622"/>
    </source>
</evidence>
<dbReference type="EMBL" id="JAJEQW010000003">
    <property type="protein sequence ID" value="MCC2241481.1"/>
    <property type="molecule type" value="Genomic_DNA"/>
</dbReference>
<keyword evidence="13 17" id="KW-1015">Disulfide bond</keyword>
<name>A0AAW4WFT5_9FIRM</name>
<accession>A0AAW4WFT5</accession>
<evidence type="ECO:0000256" key="13">
    <source>
        <dbReference type="ARBA" id="ARBA00023157"/>
    </source>
</evidence>
<evidence type="ECO:0000313" key="19">
    <source>
        <dbReference type="Proteomes" id="UP001198893"/>
    </source>
</evidence>
<evidence type="ECO:0000256" key="9">
    <source>
        <dbReference type="ARBA" id="ARBA00022785"/>
    </source>
</evidence>
<comment type="catalytic activity">
    <reaction evidence="16 17">
        <text>epoxyqueuosine(34) in tRNA + AH2 = queuosine(34) in tRNA + A + H2O</text>
        <dbReference type="Rhea" id="RHEA:32159"/>
        <dbReference type="Rhea" id="RHEA-COMP:18571"/>
        <dbReference type="Rhea" id="RHEA-COMP:18582"/>
        <dbReference type="ChEBI" id="CHEBI:13193"/>
        <dbReference type="ChEBI" id="CHEBI:15377"/>
        <dbReference type="ChEBI" id="CHEBI:17499"/>
        <dbReference type="ChEBI" id="CHEBI:194431"/>
        <dbReference type="ChEBI" id="CHEBI:194443"/>
        <dbReference type="EC" id="1.17.99.6"/>
    </reaction>
</comment>
<keyword evidence="7 17" id="KW-0819">tRNA processing</keyword>
<evidence type="ECO:0000256" key="1">
    <source>
        <dbReference type="ARBA" id="ARBA00002268"/>
    </source>
</evidence>
<feature type="binding site" evidence="17">
    <location>
        <position position="36"/>
    </location>
    <ligand>
        <name>[4Fe-4S] cluster</name>
        <dbReference type="ChEBI" id="CHEBI:49883"/>
    </ligand>
</feature>
<feature type="binding site" evidence="17">
    <location>
        <position position="121"/>
    </location>
    <ligand>
        <name>[4Fe-4S] cluster</name>
        <dbReference type="ChEBI" id="CHEBI:49883"/>
    </ligand>
</feature>
<keyword evidence="14 17" id="KW-0676">Redox-active center</keyword>
<dbReference type="EC" id="1.17.99.6" evidence="4 17"/>
<evidence type="ECO:0000256" key="10">
    <source>
        <dbReference type="ARBA" id="ARBA00023002"/>
    </source>
</evidence>
<dbReference type="PANTHER" id="PTHR36701">
    <property type="entry name" value="EPOXYQUEUOSINE REDUCTASE QUEH"/>
    <property type="match status" value="1"/>
</dbReference>
<evidence type="ECO:0000256" key="17">
    <source>
        <dbReference type="HAMAP-Rule" id="MF_02089"/>
    </source>
</evidence>
<organism evidence="18 19">
    <name type="scientific">Roseburia amylophila</name>
    <dbReference type="NCBI Taxonomy" id="2981794"/>
    <lineage>
        <taxon>Bacteria</taxon>
        <taxon>Bacillati</taxon>
        <taxon>Bacillota</taxon>
        <taxon>Clostridia</taxon>
        <taxon>Lachnospirales</taxon>
        <taxon>Lachnospiraceae</taxon>
        <taxon>Roseburia</taxon>
    </lineage>
</organism>
<evidence type="ECO:0000256" key="14">
    <source>
        <dbReference type="ARBA" id="ARBA00023284"/>
    </source>
</evidence>
<feature type="binding site" evidence="17">
    <location>
        <position position="37"/>
    </location>
    <ligand>
        <name>[4Fe-4S] cluster</name>
        <dbReference type="ChEBI" id="CHEBI:49883"/>
    </ligand>
</feature>
<evidence type="ECO:0000256" key="12">
    <source>
        <dbReference type="ARBA" id="ARBA00023014"/>
    </source>
</evidence>
<dbReference type="HAMAP" id="MF_02089">
    <property type="entry name" value="QueH"/>
    <property type="match status" value="1"/>
</dbReference>